<organism evidence="2 3">
    <name type="scientific">Aegilops tauschii subsp. strangulata</name>
    <name type="common">Goatgrass</name>
    <dbReference type="NCBI Taxonomy" id="200361"/>
    <lineage>
        <taxon>Eukaryota</taxon>
        <taxon>Viridiplantae</taxon>
        <taxon>Streptophyta</taxon>
        <taxon>Embryophyta</taxon>
        <taxon>Tracheophyta</taxon>
        <taxon>Spermatophyta</taxon>
        <taxon>Magnoliopsida</taxon>
        <taxon>Liliopsida</taxon>
        <taxon>Poales</taxon>
        <taxon>Poaceae</taxon>
        <taxon>BOP clade</taxon>
        <taxon>Pooideae</taxon>
        <taxon>Triticodae</taxon>
        <taxon>Triticeae</taxon>
        <taxon>Triticinae</taxon>
        <taxon>Aegilops</taxon>
    </lineage>
</organism>
<evidence type="ECO:0000313" key="2">
    <source>
        <dbReference type="EnsemblPlants" id="AET1Gv21040100.21"/>
    </source>
</evidence>
<evidence type="ECO:0000256" key="1">
    <source>
        <dbReference type="SAM" id="MobiDB-lite"/>
    </source>
</evidence>
<dbReference type="Gramene" id="AET1Gv21040100.21">
    <property type="protein sequence ID" value="AET1Gv21040100.21"/>
    <property type="gene ID" value="AET1Gv21040100"/>
</dbReference>
<protein>
    <submittedName>
        <fullName evidence="2">Uncharacterized protein</fullName>
    </submittedName>
</protein>
<dbReference type="EnsemblPlants" id="AET1Gv21040100.21">
    <property type="protein sequence ID" value="AET1Gv21040100.21"/>
    <property type="gene ID" value="AET1Gv21040100"/>
</dbReference>
<accession>A0A453A4N0</accession>
<feature type="region of interest" description="Disordered" evidence="1">
    <location>
        <begin position="1"/>
        <end position="45"/>
    </location>
</feature>
<reference evidence="3" key="2">
    <citation type="journal article" date="2017" name="Nat. Plants">
        <title>The Aegilops tauschii genome reveals multiple impacts of transposons.</title>
        <authorList>
            <person name="Zhao G."/>
            <person name="Zou C."/>
            <person name="Li K."/>
            <person name="Wang K."/>
            <person name="Li T."/>
            <person name="Gao L."/>
            <person name="Zhang X."/>
            <person name="Wang H."/>
            <person name="Yang Z."/>
            <person name="Liu X."/>
            <person name="Jiang W."/>
            <person name="Mao L."/>
            <person name="Kong X."/>
            <person name="Jiao Y."/>
            <person name="Jia J."/>
        </authorList>
    </citation>
    <scope>NUCLEOTIDE SEQUENCE [LARGE SCALE GENOMIC DNA]</scope>
    <source>
        <strain evidence="3">cv. AL8/78</strain>
    </source>
</reference>
<reference evidence="2" key="3">
    <citation type="journal article" date="2017" name="Nature">
        <title>Genome sequence of the progenitor of the wheat D genome Aegilops tauschii.</title>
        <authorList>
            <person name="Luo M.C."/>
            <person name="Gu Y.Q."/>
            <person name="Puiu D."/>
            <person name="Wang H."/>
            <person name="Twardziok S.O."/>
            <person name="Deal K.R."/>
            <person name="Huo N."/>
            <person name="Zhu T."/>
            <person name="Wang L."/>
            <person name="Wang Y."/>
            <person name="McGuire P.E."/>
            <person name="Liu S."/>
            <person name="Long H."/>
            <person name="Ramasamy R.K."/>
            <person name="Rodriguez J.C."/>
            <person name="Van S.L."/>
            <person name="Yuan L."/>
            <person name="Wang Z."/>
            <person name="Xia Z."/>
            <person name="Xiao L."/>
            <person name="Anderson O.D."/>
            <person name="Ouyang S."/>
            <person name="Liang Y."/>
            <person name="Zimin A.V."/>
            <person name="Pertea G."/>
            <person name="Qi P."/>
            <person name="Bennetzen J.L."/>
            <person name="Dai X."/>
            <person name="Dawson M.W."/>
            <person name="Muller H.G."/>
            <person name="Kugler K."/>
            <person name="Rivarola-Duarte L."/>
            <person name="Spannagl M."/>
            <person name="Mayer K.F.X."/>
            <person name="Lu F.H."/>
            <person name="Bevan M.W."/>
            <person name="Leroy P."/>
            <person name="Li P."/>
            <person name="You F.M."/>
            <person name="Sun Q."/>
            <person name="Liu Z."/>
            <person name="Lyons E."/>
            <person name="Wicker T."/>
            <person name="Salzberg S.L."/>
            <person name="Devos K.M."/>
            <person name="Dvorak J."/>
        </authorList>
    </citation>
    <scope>NUCLEOTIDE SEQUENCE [LARGE SCALE GENOMIC DNA]</scope>
    <source>
        <strain evidence="2">cv. AL8/78</strain>
    </source>
</reference>
<reference evidence="2" key="5">
    <citation type="journal article" date="2021" name="G3 (Bethesda)">
        <title>Aegilops tauschii genome assembly Aet v5.0 features greater sequence contiguity and improved annotation.</title>
        <authorList>
            <person name="Wang L."/>
            <person name="Zhu T."/>
            <person name="Rodriguez J.C."/>
            <person name="Deal K.R."/>
            <person name="Dubcovsky J."/>
            <person name="McGuire P.E."/>
            <person name="Lux T."/>
            <person name="Spannagl M."/>
            <person name="Mayer K.F.X."/>
            <person name="Baldrich P."/>
            <person name="Meyers B.C."/>
            <person name="Huo N."/>
            <person name="Gu Y.Q."/>
            <person name="Zhou H."/>
            <person name="Devos K.M."/>
            <person name="Bennetzen J.L."/>
            <person name="Unver T."/>
            <person name="Budak H."/>
            <person name="Gulick P.J."/>
            <person name="Galiba G."/>
            <person name="Kalapos B."/>
            <person name="Nelson D.R."/>
            <person name="Li P."/>
            <person name="You F.M."/>
            <person name="Luo M.C."/>
            <person name="Dvorak J."/>
        </authorList>
    </citation>
    <scope>NUCLEOTIDE SEQUENCE [LARGE SCALE GENOMIC DNA]</scope>
    <source>
        <strain evidence="2">cv. AL8/78</strain>
    </source>
</reference>
<keyword evidence="3" id="KW-1185">Reference proteome</keyword>
<name>A0A453A4N0_AEGTS</name>
<sequence>MEVLRRRNWSGAWRGGGREPGNHATEAAGAGPLRGVVAGGSGSRLGTKLAPRGWWLRAARSRDRRHSRANRATVEPRRPAGCTAQRCGAKCSVDGRW</sequence>
<dbReference type="AlphaFoldDB" id="A0A453A4N0"/>
<feature type="region of interest" description="Disordered" evidence="1">
    <location>
        <begin position="61"/>
        <end position="82"/>
    </location>
</feature>
<reference evidence="3" key="1">
    <citation type="journal article" date="2014" name="Science">
        <title>Ancient hybridizations among the ancestral genomes of bread wheat.</title>
        <authorList>
            <consortium name="International Wheat Genome Sequencing Consortium,"/>
            <person name="Marcussen T."/>
            <person name="Sandve S.R."/>
            <person name="Heier L."/>
            <person name="Spannagl M."/>
            <person name="Pfeifer M."/>
            <person name="Jakobsen K.S."/>
            <person name="Wulff B.B."/>
            <person name="Steuernagel B."/>
            <person name="Mayer K.F."/>
            <person name="Olsen O.A."/>
        </authorList>
    </citation>
    <scope>NUCLEOTIDE SEQUENCE [LARGE SCALE GENOMIC DNA]</scope>
    <source>
        <strain evidence="3">cv. AL8/78</strain>
    </source>
</reference>
<proteinExistence type="predicted"/>
<evidence type="ECO:0000313" key="3">
    <source>
        <dbReference type="Proteomes" id="UP000015105"/>
    </source>
</evidence>
<dbReference type="Proteomes" id="UP000015105">
    <property type="component" value="Chromosome 1D"/>
</dbReference>
<reference evidence="2" key="4">
    <citation type="submission" date="2019-03" db="UniProtKB">
        <authorList>
            <consortium name="EnsemblPlants"/>
        </authorList>
    </citation>
    <scope>IDENTIFICATION</scope>
</reference>